<keyword evidence="3" id="KW-1185">Reference proteome</keyword>
<evidence type="ECO:0000313" key="3">
    <source>
        <dbReference type="Proteomes" id="UP000032024"/>
    </source>
</evidence>
<proteinExistence type="predicted"/>
<accession>A0AAN0WBY5</accession>
<feature type="region of interest" description="Disordered" evidence="1">
    <location>
        <begin position="1"/>
        <end position="43"/>
    </location>
</feature>
<dbReference type="EMBL" id="CP010525">
    <property type="protein sequence ID" value="AJO22469.1"/>
    <property type="molecule type" value="Genomic_DNA"/>
</dbReference>
<dbReference type="AlphaFoldDB" id="A0AAN0WBY5"/>
<name>A0AAN0WBY5_HEYCO</name>
<dbReference type="Proteomes" id="UP000032024">
    <property type="component" value="Chromosome"/>
</dbReference>
<reference evidence="3" key="1">
    <citation type="submission" date="2015-01" db="EMBL/GenBank/DDBJ databases">
        <title>Comparative genome analysis of Bacillus coagulans HM-08, Clostridium butyricum HM-68, Bacillus subtilis HM-66 and Bacillus paralicheniformis BL-09.</title>
        <authorList>
            <person name="Zhang H."/>
        </authorList>
    </citation>
    <scope>NUCLEOTIDE SEQUENCE [LARGE SCALE GENOMIC DNA]</scope>
    <source>
        <strain evidence="3">HM-08</strain>
    </source>
</reference>
<sequence>MADIRKTDKQDLPADGEDKKGVLSSYRARLREGSKQKRGPSLT</sequence>
<evidence type="ECO:0000256" key="1">
    <source>
        <dbReference type="SAM" id="MobiDB-lite"/>
    </source>
</evidence>
<gene>
    <name evidence="2" type="ORF">SB48_HM08orf02655</name>
</gene>
<protein>
    <submittedName>
        <fullName evidence="2">Uncharacterized protein</fullName>
    </submittedName>
</protein>
<evidence type="ECO:0000313" key="2">
    <source>
        <dbReference type="EMBL" id="AJO22469.1"/>
    </source>
</evidence>
<organism evidence="2 3">
    <name type="scientific">Heyndrickxia coagulans</name>
    <name type="common">Weizmannia coagulans</name>
    <dbReference type="NCBI Taxonomy" id="1398"/>
    <lineage>
        <taxon>Bacteria</taxon>
        <taxon>Bacillati</taxon>
        <taxon>Bacillota</taxon>
        <taxon>Bacilli</taxon>
        <taxon>Bacillales</taxon>
        <taxon>Bacillaceae</taxon>
        <taxon>Heyndrickxia</taxon>
    </lineage>
</organism>
<feature type="compositionally biased region" description="Basic and acidic residues" evidence="1">
    <location>
        <begin position="1"/>
        <end position="21"/>
    </location>
</feature>